<dbReference type="EMBL" id="CAJVPU010012793">
    <property type="protein sequence ID" value="CAG8626630.1"/>
    <property type="molecule type" value="Genomic_DNA"/>
</dbReference>
<organism evidence="1 2">
    <name type="scientific">Dentiscutata heterogama</name>
    <dbReference type="NCBI Taxonomy" id="1316150"/>
    <lineage>
        <taxon>Eukaryota</taxon>
        <taxon>Fungi</taxon>
        <taxon>Fungi incertae sedis</taxon>
        <taxon>Mucoromycota</taxon>
        <taxon>Glomeromycotina</taxon>
        <taxon>Glomeromycetes</taxon>
        <taxon>Diversisporales</taxon>
        <taxon>Gigasporaceae</taxon>
        <taxon>Dentiscutata</taxon>
    </lineage>
</organism>
<gene>
    <name evidence="1" type="ORF">DHETER_LOCUS8233</name>
</gene>
<proteinExistence type="predicted"/>
<protein>
    <submittedName>
        <fullName evidence="1">10081_t:CDS:1</fullName>
    </submittedName>
</protein>
<dbReference type="Proteomes" id="UP000789702">
    <property type="component" value="Unassembled WGS sequence"/>
</dbReference>
<reference evidence="1" key="1">
    <citation type="submission" date="2021-06" db="EMBL/GenBank/DDBJ databases">
        <authorList>
            <person name="Kallberg Y."/>
            <person name="Tangrot J."/>
            <person name="Rosling A."/>
        </authorList>
    </citation>
    <scope>NUCLEOTIDE SEQUENCE</scope>
    <source>
        <strain evidence="1">IL203A</strain>
    </source>
</reference>
<accession>A0ACA9N476</accession>
<evidence type="ECO:0000313" key="1">
    <source>
        <dbReference type="EMBL" id="CAG8626630.1"/>
    </source>
</evidence>
<evidence type="ECO:0000313" key="2">
    <source>
        <dbReference type="Proteomes" id="UP000789702"/>
    </source>
</evidence>
<feature type="non-terminal residue" evidence="1">
    <location>
        <position position="1"/>
    </location>
</feature>
<feature type="non-terminal residue" evidence="1">
    <location>
        <position position="209"/>
    </location>
</feature>
<comment type="caution">
    <text evidence="1">The sequence shown here is derived from an EMBL/GenBank/DDBJ whole genome shotgun (WGS) entry which is preliminary data.</text>
</comment>
<name>A0ACA9N476_9GLOM</name>
<sequence>SEQKNPTTTKGAKSTFGLSIQGSKQLPPPPLLTDAETNPTTAKIPDKKEVKMDSAQLQLLLDKFAQQFEDATKRIIKANNEYNKNNQPKKVNYCDTTEEIYSNEVWEEELYNVDQPRRGKQKEQIPENDESGDHDEDDADKLFDELEYESEELEELESFSSDCVPSDEESAEGSAEESAEETEKQGKIAEIESPAVCLAVMEEIPTGKK</sequence>
<keyword evidence="2" id="KW-1185">Reference proteome</keyword>